<feature type="region of interest" description="Disordered" evidence="1">
    <location>
        <begin position="1"/>
        <end position="39"/>
    </location>
</feature>
<evidence type="ECO:0000313" key="3">
    <source>
        <dbReference type="Proteomes" id="UP001314229"/>
    </source>
</evidence>
<dbReference type="EMBL" id="CAWUFR010000221">
    <property type="protein sequence ID" value="CAK6973059.1"/>
    <property type="molecule type" value="Genomic_DNA"/>
</dbReference>
<evidence type="ECO:0000256" key="1">
    <source>
        <dbReference type="SAM" id="MobiDB-lite"/>
    </source>
</evidence>
<accession>A0AAV1PN70</accession>
<protein>
    <submittedName>
        <fullName evidence="2">Uncharacterized protein</fullName>
    </submittedName>
</protein>
<organism evidence="2 3">
    <name type="scientific">Scomber scombrus</name>
    <name type="common">Atlantic mackerel</name>
    <name type="synonym">Scomber vernalis</name>
    <dbReference type="NCBI Taxonomy" id="13677"/>
    <lineage>
        <taxon>Eukaryota</taxon>
        <taxon>Metazoa</taxon>
        <taxon>Chordata</taxon>
        <taxon>Craniata</taxon>
        <taxon>Vertebrata</taxon>
        <taxon>Euteleostomi</taxon>
        <taxon>Actinopterygii</taxon>
        <taxon>Neopterygii</taxon>
        <taxon>Teleostei</taxon>
        <taxon>Neoteleostei</taxon>
        <taxon>Acanthomorphata</taxon>
        <taxon>Pelagiaria</taxon>
        <taxon>Scombriformes</taxon>
        <taxon>Scombridae</taxon>
        <taxon>Scomber</taxon>
    </lineage>
</organism>
<dbReference type="Proteomes" id="UP001314229">
    <property type="component" value="Unassembled WGS sequence"/>
</dbReference>
<dbReference type="AlphaFoldDB" id="A0AAV1PN70"/>
<proteinExistence type="predicted"/>
<keyword evidence="3" id="KW-1185">Reference proteome</keyword>
<sequence length="74" mass="8198">MKRRQQSPVDELHRGAHLHHGAHLPSGQIGEFPREVRTSHRRGCSALMRRMDAAALQKAYVSSGIQCVVLNGSL</sequence>
<reference evidence="2 3" key="1">
    <citation type="submission" date="2024-01" db="EMBL/GenBank/DDBJ databases">
        <authorList>
            <person name="Alioto T."/>
            <person name="Alioto T."/>
            <person name="Gomez Garrido J."/>
        </authorList>
    </citation>
    <scope>NUCLEOTIDE SEQUENCE [LARGE SCALE GENOMIC DNA]</scope>
</reference>
<name>A0AAV1PN70_SCOSC</name>
<evidence type="ECO:0000313" key="2">
    <source>
        <dbReference type="EMBL" id="CAK6973059.1"/>
    </source>
</evidence>
<comment type="caution">
    <text evidence="2">The sequence shown here is derived from an EMBL/GenBank/DDBJ whole genome shotgun (WGS) entry which is preliminary data.</text>
</comment>
<gene>
    <name evidence="2" type="ORF">FSCOSCO3_A029242</name>
</gene>